<dbReference type="AlphaFoldDB" id="A0A132BCM3"/>
<protein>
    <submittedName>
        <fullName evidence="1">Uncharacterized protein</fullName>
    </submittedName>
</protein>
<evidence type="ECO:0000313" key="1">
    <source>
        <dbReference type="EMBL" id="KUJ09749.1"/>
    </source>
</evidence>
<dbReference type="Proteomes" id="UP000070700">
    <property type="component" value="Unassembled WGS sequence"/>
</dbReference>
<proteinExistence type="predicted"/>
<keyword evidence="2" id="KW-1185">Reference proteome</keyword>
<organism evidence="1 2">
    <name type="scientific">Mollisia scopiformis</name>
    <name type="common">Conifer needle endophyte fungus</name>
    <name type="synonym">Phialocephala scopiformis</name>
    <dbReference type="NCBI Taxonomy" id="149040"/>
    <lineage>
        <taxon>Eukaryota</taxon>
        <taxon>Fungi</taxon>
        <taxon>Dikarya</taxon>
        <taxon>Ascomycota</taxon>
        <taxon>Pezizomycotina</taxon>
        <taxon>Leotiomycetes</taxon>
        <taxon>Helotiales</taxon>
        <taxon>Mollisiaceae</taxon>
        <taxon>Mollisia</taxon>
    </lineage>
</organism>
<gene>
    <name evidence="1" type="ORF">LY89DRAFT_690163</name>
</gene>
<accession>A0A132BCM3</accession>
<dbReference type="STRING" id="149040.A0A132BCM3"/>
<dbReference type="GeneID" id="28825769"/>
<dbReference type="InParanoid" id="A0A132BCM3"/>
<dbReference type="OrthoDB" id="3759773at2759"/>
<dbReference type="RefSeq" id="XP_018064104.1">
    <property type="nucleotide sequence ID" value="XM_018216043.1"/>
</dbReference>
<dbReference type="KEGG" id="psco:LY89DRAFT_690163"/>
<sequence>MARYNNLGSPPTELLVQLPIAIHKAGTLLTNNLLNVSPPAELFVIHPINQDFFDLTAAVKYLKNFAFLLDCQSYSDHWGPLSAKDFKLLGQVLAAFTNTTTLEDSKLSLNGLWDDERPPAASLGSIINVRSYPNLRHVDWSGLSIHLSELEHGIQLLRERSPISALTTRTCGQGPGLRP</sequence>
<name>A0A132BCM3_MOLSC</name>
<reference evidence="1 2" key="1">
    <citation type="submission" date="2015-10" db="EMBL/GenBank/DDBJ databases">
        <title>Full genome of DAOMC 229536 Phialocephala scopiformis, a fungal endophyte of spruce producing the potent anti-insectan compound rugulosin.</title>
        <authorList>
            <consortium name="DOE Joint Genome Institute"/>
            <person name="Walker A.K."/>
            <person name="Frasz S.L."/>
            <person name="Seifert K.A."/>
            <person name="Miller J.D."/>
            <person name="Mondo S.J."/>
            <person name="Labutti K."/>
            <person name="Lipzen A."/>
            <person name="Dockter R."/>
            <person name="Kennedy M."/>
            <person name="Grigoriev I.V."/>
            <person name="Spatafora J.W."/>
        </authorList>
    </citation>
    <scope>NUCLEOTIDE SEQUENCE [LARGE SCALE GENOMIC DNA]</scope>
    <source>
        <strain evidence="1 2">CBS 120377</strain>
    </source>
</reference>
<evidence type="ECO:0000313" key="2">
    <source>
        <dbReference type="Proteomes" id="UP000070700"/>
    </source>
</evidence>
<dbReference type="EMBL" id="KQ947431">
    <property type="protein sequence ID" value="KUJ09749.1"/>
    <property type="molecule type" value="Genomic_DNA"/>
</dbReference>